<feature type="compositionally biased region" description="Polar residues" evidence="1">
    <location>
        <begin position="135"/>
        <end position="149"/>
    </location>
</feature>
<organism evidence="2">
    <name type="scientific">Pectinophora gossypiella</name>
    <name type="common">Cotton pink bollworm</name>
    <name type="synonym">Depressaria gossypiella</name>
    <dbReference type="NCBI Taxonomy" id="13191"/>
    <lineage>
        <taxon>Eukaryota</taxon>
        <taxon>Metazoa</taxon>
        <taxon>Ecdysozoa</taxon>
        <taxon>Arthropoda</taxon>
        <taxon>Hexapoda</taxon>
        <taxon>Insecta</taxon>
        <taxon>Pterygota</taxon>
        <taxon>Neoptera</taxon>
        <taxon>Endopterygota</taxon>
        <taxon>Lepidoptera</taxon>
        <taxon>Glossata</taxon>
        <taxon>Ditrysia</taxon>
        <taxon>Gelechioidea</taxon>
        <taxon>Gelechiidae</taxon>
        <taxon>Apatetrinae</taxon>
        <taxon>Pectinophora</taxon>
    </lineage>
</organism>
<dbReference type="EMBL" id="GDQN01004133">
    <property type="protein sequence ID" value="JAT86921.1"/>
    <property type="molecule type" value="Transcribed_RNA"/>
</dbReference>
<feature type="region of interest" description="Disordered" evidence="1">
    <location>
        <begin position="108"/>
        <end position="149"/>
    </location>
</feature>
<dbReference type="AlphaFoldDB" id="A0A1E1WJ83"/>
<accession>A0A1E1WJ83</accession>
<feature type="non-terminal residue" evidence="2">
    <location>
        <position position="300"/>
    </location>
</feature>
<feature type="compositionally biased region" description="Basic residues" evidence="1">
    <location>
        <begin position="124"/>
        <end position="134"/>
    </location>
</feature>
<feature type="region of interest" description="Disordered" evidence="1">
    <location>
        <begin position="210"/>
        <end position="257"/>
    </location>
</feature>
<evidence type="ECO:0000313" key="2">
    <source>
        <dbReference type="EMBL" id="JAT86921.1"/>
    </source>
</evidence>
<feature type="compositionally biased region" description="Basic residues" evidence="1">
    <location>
        <begin position="224"/>
        <end position="242"/>
    </location>
</feature>
<reference evidence="2" key="1">
    <citation type="submission" date="2015-09" db="EMBL/GenBank/DDBJ databases">
        <title>De novo assembly of Pectinophora gossypiella (Pink Bollworm) gut transcriptome.</title>
        <authorList>
            <person name="Tassone E.E."/>
        </authorList>
    </citation>
    <scope>NUCLEOTIDE SEQUENCE</scope>
</reference>
<feature type="non-terminal residue" evidence="2">
    <location>
        <position position="1"/>
    </location>
</feature>
<feature type="compositionally biased region" description="Polar residues" evidence="1">
    <location>
        <begin position="243"/>
        <end position="257"/>
    </location>
</feature>
<sequence>NKLKVINEVNSNNKTQGEEKNKQVTILLEVKNTTPTPAQNQVDTTSSLADETTQINNEQVTTTENEELVEKVNVTDEPENKNENVNTKATPVLVEETTTPLPTVKIEVNEKKESANINSNRQNQRGKPRQRRPSKTNNRGVKTLASSGNPREEAIIQDFLQKFPNIPEDVVRKLLQHMKRQIEKEHLGPPVFPYTQIPVTYEQLYRNQFSNPANNQAPTINARLNKKPRRRNHRRRKQRKQKVINQPESSTTVVQITPTVVADVETSTVNTTTPSTTTTTTERPFTVEEITLKPMKVTLA</sequence>
<name>A0A1E1WJ83_PECGO</name>
<feature type="compositionally biased region" description="Polar residues" evidence="1">
    <location>
        <begin position="210"/>
        <end position="219"/>
    </location>
</feature>
<protein>
    <submittedName>
        <fullName evidence="2">Uncharacterized protein</fullName>
    </submittedName>
</protein>
<proteinExistence type="predicted"/>
<gene>
    <name evidence="2" type="ORF">g.5819</name>
</gene>
<feature type="region of interest" description="Disordered" evidence="1">
    <location>
        <begin position="1"/>
        <end position="20"/>
    </location>
</feature>
<evidence type="ECO:0000256" key="1">
    <source>
        <dbReference type="SAM" id="MobiDB-lite"/>
    </source>
</evidence>